<sequence length="194" mass="21686">MDLKERFGKFEKDSYPSMAELFKRLVEEGQKPGMMIISCADSRVVPELVTSSLPGDIFVIRNIANMVPPYDSVFSSVPSAVDYAVGHLKVSKLVVLGHSQCGGVKALLEVGMEGHLGKWLELGREVLEQLESREFSSFEERQRAAEMVNVEVQLARLKGYPCVQKALERGELVLEGWYYQLVPPSLLPVALWKS</sequence>
<feature type="binding site" evidence="7">
    <location>
        <position position="39"/>
    </location>
    <ligand>
        <name>Zn(2+)</name>
        <dbReference type="ChEBI" id="CHEBI:29105"/>
    </ligand>
</feature>
<feature type="binding site" evidence="7">
    <location>
        <position position="98"/>
    </location>
    <ligand>
        <name>Zn(2+)</name>
        <dbReference type="ChEBI" id="CHEBI:29105"/>
    </ligand>
</feature>
<dbReference type="SMART" id="SM00947">
    <property type="entry name" value="Pro_CA"/>
    <property type="match status" value="1"/>
</dbReference>
<dbReference type="Pfam" id="PF00484">
    <property type="entry name" value="Pro_CA"/>
    <property type="match status" value="1"/>
</dbReference>
<dbReference type="SUPFAM" id="SSF53056">
    <property type="entry name" value="beta-carbonic anhydrase, cab"/>
    <property type="match status" value="1"/>
</dbReference>
<evidence type="ECO:0000256" key="6">
    <source>
        <dbReference type="ARBA" id="ARBA00048348"/>
    </source>
</evidence>
<name>A0A7C0U648_9BACT</name>
<comment type="similarity">
    <text evidence="1">Belongs to the beta-class carbonic anhydrase family.</text>
</comment>
<dbReference type="InterPro" id="IPR001765">
    <property type="entry name" value="Carbonic_anhydrase"/>
</dbReference>
<comment type="cofactor">
    <cofactor evidence="7">
        <name>Zn(2+)</name>
        <dbReference type="ChEBI" id="CHEBI:29105"/>
    </cofactor>
    <text evidence="7">Binds 1 zinc ion per subunit.</text>
</comment>
<dbReference type="PROSITE" id="PS00704">
    <property type="entry name" value="PROK_CO2_ANHYDRASE_1"/>
    <property type="match status" value="1"/>
</dbReference>
<keyword evidence="5" id="KW-0456">Lyase</keyword>
<comment type="catalytic activity">
    <reaction evidence="6">
        <text>hydrogencarbonate + H(+) = CO2 + H2O</text>
        <dbReference type="Rhea" id="RHEA:10748"/>
        <dbReference type="ChEBI" id="CHEBI:15377"/>
        <dbReference type="ChEBI" id="CHEBI:15378"/>
        <dbReference type="ChEBI" id="CHEBI:16526"/>
        <dbReference type="ChEBI" id="CHEBI:17544"/>
        <dbReference type="EC" id="4.2.1.1"/>
    </reaction>
</comment>
<keyword evidence="3 7" id="KW-0479">Metal-binding</keyword>
<organism evidence="8">
    <name type="scientific">Thermosulfidibacter takaii</name>
    <dbReference type="NCBI Taxonomy" id="412593"/>
    <lineage>
        <taxon>Bacteria</taxon>
        <taxon>Pseudomonadati</taxon>
        <taxon>Thermosulfidibacterota</taxon>
        <taxon>Thermosulfidibacteria</taxon>
        <taxon>Thermosulfidibacterales</taxon>
        <taxon>Thermosulfidibacteraceae</taxon>
    </lineage>
</organism>
<comment type="caution">
    <text evidence="8">The sequence shown here is derived from an EMBL/GenBank/DDBJ whole genome shotgun (WGS) entry which is preliminary data.</text>
</comment>
<dbReference type="EMBL" id="DQWS01000132">
    <property type="protein sequence ID" value="HDD53112.1"/>
    <property type="molecule type" value="Genomic_DNA"/>
</dbReference>
<evidence type="ECO:0000256" key="1">
    <source>
        <dbReference type="ARBA" id="ARBA00006217"/>
    </source>
</evidence>
<reference evidence="8" key="1">
    <citation type="journal article" date="2020" name="mSystems">
        <title>Genome- and Community-Level Interaction Insights into Carbon Utilization and Element Cycling Functions of Hydrothermarchaeota in Hydrothermal Sediment.</title>
        <authorList>
            <person name="Zhou Z."/>
            <person name="Liu Y."/>
            <person name="Xu W."/>
            <person name="Pan J."/>
            <person name="Luo Z.H."/>
            <person name="Li M."/>
        </authorList>
    </citation>
    <scope>NUCLEOTIDE SEQUENCE [LARGE SCALE GENOMIC DNA]</scope>
    <source>
        <strain evidence="8">HyVt-115</strain>
    </source>
</reference>
<evidence type="ECO:0000256" key="4">
    <source>
        <dbReference type="ARBA" id="ARBA00022833"/>
    </source>
</evidence>
<gene>
    <name evidence="8" type="ORF">ENF32_03475</name>
</gene>
<dbReference type="AlphaFoldDB" id="A0A7C0U648"/>
<evidence type="ECO:0000256" key="3">
    <source>
        <dbReference type="ARBA" id="ARBA00022723"/>
    </source>
</evidence>
<dbReference type="InterPro" id="IPR036874">
    <property type="entry name" value="Carbonic_anhydrase_sf"/>
</dbReference>
<dbReference type="PANTHER" id="PTHR11002">
    <property type="entry name" value="CARBONIC ANHYDRASE"/>
    <property type="match status" value="1"/>
</dbReference>
<dbReference type="GO" id="GO:0008270">
    <property type="term" value="F:zinc ion binding"/>
    <property type="evidence" value="ECO:0007669"/>
    <property type="project" value="InterPro"/>
</dbReference>
<evidence type="ECO:0000256" key="5">
    <source>
        <dbReference type="ARBA" id="ARBA00023239"/>
    </source>
</evidence>
<protein>
    <recommendedName>
        <fullName evidence="2">carbonic anhydrase</fullName>
        <ecNumber evidence="2">4.2.1.1</ecNumber>
    </recommendedName>
</protein>
<accession>A0A7C0U648</accession>
<dbReference type="Proteomes" id="UP000885690">
    <property type="component" value="Unassembled WGS sequence"/>
</dbReference>
<dbReference type="GO" id="GO:0015976">
    <property type="term" value="P:carbon utilization"/>
    <property type="evidence" value="ECO:0007669"/>
    <property type="project" value="InterPro"/>
</dbReference>
<dbReference type="Gene3D" id="3.40.1050.10">
    <property type="entry name" value="Carbonic anhydrase"/>
    <property type="match status" value="1"/>
</dbReference>
<dbReference type="GO" id="GO:0004089">
    <property type="term" value="F:carbonate dehydratase activity"/>
    <property type="evidence" value="ECO:0007669"/>
    <property type="project" value="UniProtKB-EC"/>
</dbReference>
<dbReference type="PANTHER" id="PTHR11002:SF76">
    <property type="entry name" value="CARBONIC ANHYDRASE"/>
    <property type="match status" value="1"/>
</dbReference>
<feature type="binding site" evidence="7">
    <location>
        <position position="101"/>
    </location>
    <ligand>
        <name>Zn(2+)</name>
        <dbReference type="ChEBI" id="CHEBI:29105"/>
    </ligand>
</feature>
<dbReference type="InterPro" id="IPR015892">
    <property type="entry name" value="Carbonic_anhydrase_CS"/>
</dbReference>
<keyword evidence="4 7" id="KW-0862">Zinc</keyword>
<feature type="binding site" evidence="7">
    <location>
        <position position="41"/>
    </location>
    <ligand>
        <name>Zn(2+)</name>
        <dbReference type="ChEBI" id="CHEBI:29105"/>
    </ligand>
</feature>
<dbReference type="EC" id="4.2.1.1" evidence="2"/>
<evidence type="ECO:0000313" key="8">
    <source>
        <dbReference type="EMBL" id="HDD53112.1"/>
    </source>
</evidence>
<proteinExistence type="inferred from homology"/>
<evidence type="ECO:0000256" key="7">
    <source>
        <dbReference type="PIRSR" id="PIRSR601765-1"/>
    </source>
</evidence>
<evidence type="ECO:0000256" key="2">
    <source>
        <dbReference type="ARBA" id="ARBA00012925"/>
    </source>
</evidence>